<dbReference type="Pfam" id="PF03929">
    <property type="entry name" value="PepSY_TM"/>
    <property type="match status" value="1"/>
</dbReference>
<keyword evidence="3" id="KW-1185">Reference proteome</keyword>
<gene>
    <name evidence="2" type="ORF">JIN78_12520</name>
</gene>
<evidence type="ECO:0000313" key="3">
    <source>
        <dbReference type="Proteomes" id="UP000604083"/>
    </source>
</evidence>
<accession>A0A934VN98</accession>
<feature type="transmembrane region" description="Helical" evidence="1">
    <location>
        <begin position="12"/>
        <end position="37"/>
    </location>
</feature>
<keyword evidence="1" id="KW-0472">Membrane</keyword>
<evidence type="ECO:0000313" key="2">
    <source>
        <dbReference type="EMBL" id="MBK1834886.1"/>
    </source>
</evidence>
<feature type="transmembrane region" description="Helical" evidence="1">
    <location>
        <begin position="139"/>
        <end position="159"/>
    </location>
</feature>
<feature type="transmembrane region" description="Helical" evidence="1">
    <location>
        <begin position="467"/>
        <end position="486"/>
    </location>
</feature>
<feature type="transmembrane region" description="Helical" evidence="1">
    <location>
        <begin position="339"/>
        <end position="364"/>
    </location>
</feature>
<dbReference type="AlphaFoldDB" id="A0A934VN98"/>
<sequence>MKAQKRNRFWQLHSLLGIALGLPLFVIFLAGSFAFFVPESVNWTHPQAGGSPTRPVSLNEAHAELEEMYPGIHHVIFGLARPSRPVTDVWAETGNHERIHLWLNPETGQIQEAIPHEKDYFHFLVDLHYFEFLPLGQEVAGLIAALFFAVILTGLVYQWRSLRGDLDGRKLSWRKKSRWKSFHRFTSAITFPLQISYALTGATLTLGLLLAAPAISLFFDGESEKLNEALFPVRVILPEREVAGEGLPLDEALAKAQALWPEGVEPEFVFVNEPEEEGSEKGQAIAIQGATQRVSFLGEYGVSFDRELTVLHQQTPTSHLASSLLEAIVNLHFGTFQSLFIKCAFAGAGLLISLSIASGVLILLQRRCEQEADSRWTGFLSVLTPAVVGGLPFAIAGGLLACQLAPDLPLPVFAICWGVALGISFWKKSDLRWLGWGTLVLFLLLPLAFAFAQGQTPFPWESMGDRMIALFNGAAWLLAAGYFLLLRKLSPSDNR</sequence>
<reference evidence="2" key="1">
    <citation type="submission" date="2021-01" db="EMBL/GenBank/DDBJ databases">
        <title>Modified the classification status of verrucomicrobia.</title>
        <authorList>
            <person name="Feng X."/>
        </authorList>
    </citation>
    <scope>NUCLEOTIDE SEQUENCE</scope>
    <source>
        <strain evidence="2">KCTC 12986</strain>
    </source>
</reference>
<feature type="transmembrane region" description="Helical" evidence="1">
    <location>
        <begin position="376"/>
        <end position="396"/>
    </location>
</feature>
<proteinExistence type="predicted"/>
<dbReference type="PANTHER" id="PTHR34219">
    <property type="entry name" value="IRON-REGULATED INNER MEMBRANE PROTEIN-RELATED"/>
    <property type="match status" value="1"/>
</dbReference>
<comment type="caution">
    <text evidence="2">The sequence shown here is derived from an EMBL/GenBank/DDBJ whole genome shotgun (WGS) entry which is preliminary data.</text>
</comment>
<dbReference type="EMBL" id="JAENIO010000035">
    <property type="protein sequence ID" value="MBK1834886.1"/>
    <property type="molecule type" value="Genomic_DNA"/>
</dbReference>
<protein>
    <submittedName>
        <fullName evidence="2">PepSY domain-containing protein</fullName>
    </submittedName>
</protein>
<name>A0A934VN98_9BACT</name>
<dbReference type="InterPro" id="IPR005625">
    <property type="entry name" value="PepSY-ass_TM"/>
</dbReference>
<feature type="transmembrane region" description="Helical" evidence="1">
    <location>
        <begin position="197"/>
        <end position="219"/>
    </location>
</feature>
<keyword evidence="1" id="KW-1133">Transmembrane helix</keyword>
<organism evidence="2 3">
    <name type="scientific">Roseibacillus ishigakijimensis</name>
    <dbReference type="NCBI Taxonomy" id="454146"/>
    <lineage>
        <taxon>Bacteria</taxon>
        <taxon>Pseudomonadati</taxon>
        <taxon>Verrucomicrobiota</taxon>
        <taxon>Verrucomicrobiia</taxon>
        <taxon>Verrucomicrobiales</taxon>
        <taxon>Verrucomicrobiaceae</taxon>
        <taxon>Roseibacillus</taxon>
    </lineage>
</organism>
<dbReference type="PANTHER" id="PTHR34219:SF4">
    <property type="entry name" value="PEPSY DOMAIN-CONTAINING PROTEIN"/>
    <property type="match status" value="1"/>
</dbReference>
<evidence type="ECO:0000256" key="1">
    <source>
        <dbReference type="SAM" id="Phobius"/>
    </source>
</evidence>
<feature type="transmembrane region" description="Helical" evidence="1">
    <location>
        <begin position="408"/>
        <end position="426"/>
    </location>
</feature>
<feature type="transmembrane region" description="Helical" evidence="1">
    <location>
        <begin position="433"/>
        <end position="452"/>
    </location>
</feature>
<dbReference type="Proteomes" id="UP000604083">
    <property type="component" value="Unassembled WGS sequence"/>
</dbReference>
<keyword evidence="1" id="KW-0812">Transmembrane</keyword>
<dbReference type="RefSeq" id="WP_200392320.1">
    <property type="nucleotide sequence ID" value="NZ_JAENIO010000035.1"/>
</dbReference>